<name>A0A109JST6_9BRAD</name>
<sequence>MPVDLSGGLSALRPILFFRNPAVYICDLLIKSSNSQVQRLCVALGIFNAPLRRIDSGIVVVLDQNLRARSDRGLQVGPRRLRLDGERFPASAEPRAIGFERCGRRFLE</sequence>
<dbReference type="EMBL" id="LNCU01000072">
    <property type="protein sequence ID" value="KWV54328.1"/>
    <property type="molecule type" value="Genomic_DNA"/>
</dbReference>
<comment type="caution">
    <text evidence="1">The sequence shown here is derived from an EMBL/GenBank/DDBJ whole genome shotgun (WGS) entry which is preliminary data.</text>
</comment>
<dbReference type="AlphaFoldDB" id="A0A109JST6"/>
<organism evidence="1 2">
    <name type="scientific">Bradyrhizobium macuxiense</name>
    <dbReference type="NCBI Taxonomy" id="1755647"/>
    <lineage>
        <taxon>Bacteria</taxon>
        <taxon>Pseudomonadati</taxon>
        <taxon>Pseudomonadota</taxon>
        <taxon>Alphaproteobacteria</taxon>
        <taxon>Hyphomicrobiales</taxon>
        <taxon>Nitrobacteraceae</taxon>
        <taxon>Bradyrhizobium</taxon>
    </lineage>
</organism>
<keyword evidence="2" id="KW-1185">Reference proteome</keyword>
<proteinExistence type="predicted"/>
<evidence type="ECO:0000313" key="2">
    <source>
        <dbReference type="Proteomes" id="UP000057737"/>
    </source>
</evidence>
<evidence type="ECO:0000313" key="1">
    <source>
        <dbReference type="EMBL" id="KWV54328.1"/>
    </source>
</evidence>
<accession>A0A109JST6</accession>
<gene>
    <name evidence="1" type="ORF">AS156_00955</name>
</gene>
<reference evidence="1 2" key="1">
    <citation type="submission" date="2015-11" db="EMBL/GenBank/DDBJ databases">
        <title>Draft Genome Sequence of the Strain BR 10303 (Bradyrhizobium sp.) isolated from nodules of Centrolobium paraense.</title>
        <authorList>
            <person name="Zelli J.E."/>
            <person name="Simoes-Araujo J.L."/>
            <person name="Barauna A.C."/>
            <person name="Silva K."/>
        </authorList>
    </citation>
    <scope>NUCLEOTIDE SEQUENCE [LARGE SCALE GENOMIC DNA]</scope>
    <source>
        <strain evidence="1 2">BR 10303</strain>
    </source>
</reference>
<dbReference type="Proteomes" id="UP000057737">
    <property type="component" value="Unassembled WGS sequence"/>
</dbReference>
<protein>
    <submittedName>
        <fullName evidence="1">Uncharacterized protein</fullName>
    </submittedName>
</protein>